<reference evidence="2" key="1">
    <citation type="submission" date="2018-05" db="EMBL/GenBank/DDBJ databases">
        <authorList>
            <person name="Lanie J.A."/>
            <person name="Ng W.-L."/>
            <person name="Kazmierczak K.M."/>
            <person name="Andrzejewski T.M."/>
            <person name="Davidsen T.M."/>
            <person name="Wayne K.J."/>
            <person name="Tettelin H."/>
            <person name="Glass J.I."/>
            <person name="Rusch D."/>
            <person name="Podicherti R."/>
            <person name="Tsui H.-C.T."/>
            <person name="Winkler M.E."/>
        </authorList>
    </citation>
    <scope>NUCLEOTIDE SEQUENCE</scope>
</reference>
<gene>
    <name evidence="2" type="ORF">METZ01_LOCUS218506</name>
</gene>
<protein>
    <submittedName>
        <fullName evidence="2">Uncharacterized protein</fullName>
    </submittedName>
</protein>
<dbReference type="AlphaFoldDB" id="A0A382FSR3"/>
<proteinExistence type="predicted"/>
<feature type="compositionally biased region" description="Acidic residues" evidence="1">
    <location>
        <begin position="198"/>
        <end position="243"/>
    </location>
</feature>
<organism evidence="2">
    <name type="scientific">marine metagenome</name>
    <dbReference type="NCBI Taxonomy" id="408172"/>
    <lineage>
        <taxon>unclassified sequences</taxon>
        <taxon>metagenomes</taxon>
        <taxon>ecological metagenomes</taxon>
    </lineage>
</organism>
<name>A0A382FSR3_9ZZZZ</name>
<sequence>MEMKLANKESKSILAKLLASENLTVEHGKFNTASFDVKNRVLRLPIWKEMSGNLYDLLVLHEVGHALFTPAEGFHDAKGYGRGFKSFLNVVEDARIERKIKIKFPGGRRSFIDGYKNLMERDFFGIKKMNLTELGLIDKINLHYKVGDHMDLTFSDEESVFVDRIDKAQTWADVVKICKDLYEYAKENESETDMSDHEWDEMNSDCDGEDDFDDDYDPSDYDDSDSEDESESESSSEGEDTEKEDCSAPVDSCEDGESGEEGNEKSESGENESEETTEGGSSGAEGGTDGNFDPESKTDNNFRNNEIELVSEEAKPYRYINLPNKADLKRIIINHSELYKKNYKKHYSGADASKHNTNYSGDEMMEAATKLFKDFRNKNKKIVEYLAKDFELKKAAKEHSRSATANSGILSSEKLYTYKYNEHIFKKLTITPDGKNHGLVMFVDWSGS</sequence>
<accession>A0A382FSR3</accession>
<feature type="non-terminal residue" evidence="2">
    <location>
        <position position="448"/>
    </location>
</feature>
<feature type="compositionally biased region" description="Gly residues" evidence="1">
    <location>
        <begin position="280"/>
        <end position="289"/>
    </location>
</feature>
<feature type="compositionally biased region" description="Basic and acidic residues" evidence="1">
    <location>
        <begin position="188"/>
        <end position="197"/>
    </location>
</feature>
<evidence type="ECO:0000313" key="2">
    <source>
        <dbReference type="EMBL" id="SVB65652.1"/>
    </source>
</evidence>
<dbReference type="EMBL" id="UINC01051464">
    <property type="protein sequence ID" value="SVB65652.1"/>
    <property type="molecule type" value="Genomic_DNA"/>
</dbReference>
<feature type="compositionally biased region" description="Acidic residues" evidence="1">
    <location>
        <begin position="252"/>
        <end position="261"/>
    </location>
</feature>
<evidence type="ECO:0000256" key="1">
    <source>
        <dbReference type="SAM" id="MobiDB-lite"/>
    </source>
</evidence>
<feature type="region of interest" description="Disordered" evidence="1">
    <location>
        <begin position="188"/>
        <end position="303"/>
    </location>
</feature>